<organism evidence="2 3">
    <name type="scientific">Nakamurella panacisegetis</name>
    <dbReference type="NCBI Taxonomy" id="1090615"/>
    <lineage>
        <taxon>Bacteria</taxon>
        <taxon>Bacillati</taxon>
        <taxon>Actinomycetota</taxon>
        <taxon>Actinomycetes</taxon>
        <taxon>Nakamurellales</taxon>
        <taxon>Nakamurellaceae</taxon>
        <taxon>Nakamurella</taxon>
    </lineage>
</organism>
<proteinExistence type="predicted"/>
<protein>
    <submittedName>
        <fullName evidence="2">Uncharacterized protein</fullName>
    </submittedName>
</protein>
<evidence type="ECO:0000313" key="2">
    <source>
        <dbReference type="EMBL" id="SDP44345.1"/>
    </source>
</evidence>
<accession>A0A1H0SRW9</accession>
<dbReference type="AlphaFoldDB" id="A0A1H0SRW9"/>
<dbReference type="Proteomes" id="UP000198741">
    <property type="component" value="Chromosome I"/>
</dbReference>
<feature type="compositionally biased region" description="Polar residues" evidence="1">
    <location>
        <begin position="48"/>
        <end position="74"/>
    </location>
</feature>
<name>A0A1H0SRW9_9ACTN</name>
<feature type="compositionally biased region" description="Low complexity" evidence="1">
    <location>
        <begin position="81"/>
        <end position="116"/>
    </location>
</feature>
<feature type="region of interest" description="Disordered" evidence="1">
    <location>
        <begin position="39"/>
        <end position="123"/>
    </location>
</feature>
<evidence type="ECO:0000313" key="3">
    <source>
        <dbReference type="Proteomes" id="UP000198741"/>
    </source>
</evidence>
<evidence type="ECO:0000256" key="1">
    <source>
        <dbReference type="SAM" id="MobiDB-lite"/>
    </source>
</evidence>
<keyword evidence="3" id="KW-1185">Reference proteome</keyword>
<reference evidence="2 3" key="1">
    <citation type="submission" date="2016-10" db="EMBL/GenBank/DDBJ databases">
        <authorList>
            <person name="de Groot N.N."/>
        </authorList>
    </citation>
    <scope>NUCLEOTIDE SEQUENCE [LARGE SCALE GENOMIC DNA]</scope>
    <source>
        <strain evidence="3">P4-7,KCTC 19426,CECT 7604</strain>
    </source>
</reference>
<gene>
    <name evidence="2" type="ORF">SAMN04515671_4255</name>
</gene>
<dbReference type="EMBL" id="LT629710">
    <property type="protein sequence ID" value="SDP44345.1"/>
    <property type="molecule type" value="Genomic_DNA"/>
</dbReference>
<sequence>MAGSVERAGHLATRSHRLTIALLAGLVVVLVAGGASAVAVSRHEQRSSADGTIGRTTQSTAGPSATAPRPTSSGRTRHSDSPAPASAAPTVAASAPASSVVASSPQPQSDPSTAPAGPSNNLTVMMSPAVRAHPRSQEVQQLLQSYFDAINQHDYASWTQSVTGALAARQNNQQWLLAYATTVDSSIWMQSMSDDPLEVQMRFTSQQDADLAPSDLQVACIHWSLIYQFSTEDGHLVVGSTIQGSVKYVKCAGQ</sequence>